<dbReference type="EMBL" id="VSSQ01009030">
    <property type="protein sequence ID" value="MPM40520.1"/>
    <property type="molecule type" value="Genomic_DNA"/>
</dbReference>
<evidence type="ECO:0000256" key="2">
    <source>
        <dbReference type="ARBA" id="ARBA00022481"/>
    </source>
</evidence>
<proteinExistence type="inferred from homology"/>
<evidence type="ECO:0000256" key="1">
    <source>
        <dbReference type="ARBA" id="ARBA00010835"/>
    </source>
</evidence>
<feature type="domain" description="Prokaryotic-type class I peptide chain release factors" evidence="5">
    <location>
        <begin position="92"/>
        <end position="108"/>
    </location>
</feature>
<protein>
    <submittedName>
        <fullName evidence="6">Peptide chain release factor 1</fullName>
    </submittedName>
</protein>
<dbReference type="Pfam" id="PF00472">
    <property type="entry name" value="RF-1"/>
    <property type="match status" value="1"/>
</dbReference>
<dbReference type="GO" id="GO:0003747">
    <property type="term" value="F:translation release factor activity"/>
    <property type="evidence" value="ECO:0007669"/>
    <property type="project" value="InterPro"/>
</dbReference>
<organism evidence="6">
    <name type="scientific">bioreactor metagenome</name>
    <dbReference type="NCBI Taxonomy" id="1076179"/>
    <lineage>
        <taxon>unclassified sequences</taxon>
        <taxon>metagenomes</taxon>
        <taxon>ecological metagenomes</taxon>
    </lineage>
</organism>
<dbReference type="GO" id="GO:0005737">
    <property type="term" value="C:cytoplasm"/>
    <property type="evidence" value="ECO:0007669"/>
    <property type="project" value="UniProtKB-ARBA"/>
</dbReference>
<dbReference type="PANTHER" id="PTHR43804:SF7">
    <property type="entry name" value="LD18447P"/>
    <property type="match status" value="1"/>
</dbReference>
<evidence type="ECO:0000259" key="5">
    <source>
        <dbReference type="PROSITE" id="PS00745"/>
    </source>
</evidence>
<evidence type="ECO:0000313" key="6">
    <source>
        <dbReference type="EMBL" id="MPM40520.1"/>
    </source>
</evidence>
<name>A0A644ZI19_9ZZZZ</name>
<dbReference type="InterPro" id="IPR000352">
    <property type="entry name" value="Pep_chain_release_fac_I"/>
</dbReference>
<feature type="region of interest" description="Disordered" evidence="4">
    <location>
        <begin position="152"/>
        <end position="176"/>
    </location>
</feature>
<dbReference type="InterPro" id="IPR005139">
    <property type="entry name" value="PCRF"/>
</dbReference>
<accession>A0A644ZI19</accession>
<feature type="compositionally biased region" description="Basic and acidic residues" evidence="4">
    <location>
        <begin position="152"/>
        <end position="172"/>
    </location>
</feature>
<dbReference type="PROSITE" id="PS00745">
    <property type="entry name" value="RF_PROK_I"/>
    <property type="match status" value="1"/>
</dbReference>
<comment type="similarity">
    <text evidence="1">Belongs to the prokaryotic/mitochondrial release factor family.</text>
</comment>
<dbReference type="InterPro" id="IPR045853">
    <property type="entry name" value="Pep_chain_release_fac_I_sf"/>
</dbReference>
<dbReference type="Gene3D" id="3.30.70.1660">
    <property type="match status" value="1"/>
</dbReference>
<gene>
    <name evidence="6" type="primary">prfA_27</name>
    <name evidence="6" type="ORF">SDC9_87164</name>
</gene>
<evidence type="ECO:0000256" key="4">
    <source>
        <dbReference type="SAM" id="MobiDB-lite"/>
    </source>
</evidence>
<keyword evidence="3" id="KW-0648">Protein biosynthesis</keyword>
<dbReference type="SUPFAM" id="SSF75620">
    <property type="entry name" value="Release factor"/>
    <property type="match status" value="1"/>
</dbReference>
<dbReference type="AlphaFoldDB" id="A0A644ZI19"/>
<dbReference type="Pfam" id="PF03462">
    <property type="entry name" value="PCRF"/>
    <property type="match status" value="1"/>
</dbReference>
<dbReference type="PANTHER" id="PTHR43804">
    <property type="entry name" value="LD18447P"/>
    <property type="match status" value="1"/>
</dbReference>
<evidence type="ECO:0000256" key="3">
    <source>
        <dbReference type="ARBA" id="ARBA00022917"/>
    </source>
</evidence>
<sequence length="221" mass="24644">MRYAEIRGWKIEVLDQSDSDLGGLKSVAFSLSGDDVYSRMKFESGVHRVQRVPVTESGGRVHTSTVTVAIMPEAEAVEIDIRMEDLRFDVFRSSGPGGQSVNTTDSAVRVTHIPTGLSVASQQEKSQHRNKEIALRILYARLLEAKQAEEAAKQAADKRSQVGTGDRSERIRTYNFPQNRVTDHRYNISSFDLPGIMEGELDRLLEPIMAADSEMRFEALG</sequence>
<dbReference type="InterPro" id="IPR050057">
    <property type="entry name" value="Prokaryotic/Mito_RF"/>
</dbReference>
<keyword evidence="2" id="KW-0488">Methylation</keyword>
<reference evidence="6" key="1">
    <citation type="submission" date="2019-08" db="EMBL/GenBank/DDBJ databases">
        <authorList>
            <person name="Kucharzyk K."/>
            <person name="Murdoch R.W."/>
            <person name="Higgins S."/>
            <person name="Loffler F."/>
        </authorList>
    </citation>
    <scope>NUCLEOTIDE SEQUENCE</scope>
</reference>
<comment type="caution">
    <text evidence="6">The sequence shown here is derived from an EMBL/GenBank/DDBJ whole genome shotgun (WGS) entry which is preliminary data.</text>
</comment>
<dbReference type="FunFam" id="3.30.160.20:FF:000004">
    <property type="entry name" value="Peptide chain release factor 1"/>
    <property type="match status" value="1"/>
</dbReference>
<dbReference type="Gene3D" id="3.30.160.20">
    <property type="match status" value="1"/>
</dbReference>